<reference evidence="1 2" key="1">
    <citation type="journal article" date="2010" name="ChemBioChem">
        <title>Cloning and characterization of the biosynthetic gene cluster of 16-membered macrolide antibiotic FD-891: involvement of a dual functional cytochrome P450 monooxygenase catalyzing epoxidation and hydroxylation.</title>
        <authorList>
            <person name="Kudo F."/>
            <person name="Motegi A."/>
            <person name="Mizoue K."/>
            <person name="Eguchi T."/>
        </authorList>
    </citation>
    <scope>NUCLEOTIDE SEQUENCE [LARGE SCALE GENOMIC DNA]</scope>
    <source>
        <strain evidence="1 2">A-8890</strain>
    </source>
</reference>
<keyword evidence="2" id="KW-1185">Reference proteome</keyword>
<proteinExistence type="predicted"/>
<sequence>MTSAQHRLQPPGRGPLRLEIRTLLAAAGLPEADNDDRYRAHGVVVTDRGESVGVEWFVSRSLRRAAADEQLRGWPMGPADRAQEAARRHLHAALFGILTEVGYLVEADPPDAPGALSVRAGRVVTPATLAADIRRILADLRGATDASEDSGLSPSLE</sequence>
<dbReference type="EMBL" id="AP018448">
    <property type="protein sequence ID" value="BBC33940.1"/>
    <property type="molecule type" value="Genomic_DNA"/>
</dbReference>
<name>A0ABM7FC99_9ACTN</name>
<protein>
    <submittedName>
        <fullName evidence="1">Uncharacterized protein</fullName>
    </submittedName>
</protein>
<organism evidence="1 2">
    <name type="scientific">Streptomyces graminofaciens</name>
    <dbReference type="NCBI Taxonomy" id="68212"/>
    <lineage>
        <taxon>Bacteria</taxon>
        <taxon>Bacillati</taxon>
        <taxon>Actinomycetota</taxon>
        <taxon>Actinomycetes</taxon>
        <taxon>Kitasatosporales</taxon>
        <taxon>Streptomycetaceae</taxon>
        <taxon>Streptomyces</taxon>
    </lineage>
</organism>
<gene>
    <name evidence="1" type="ORF">SGFS_052340</name>
</gene>
<evidence type="ECO:0000313" key="2">
    <source>
        <dbReference type="Proteomes" id="UP001321542"/>
    </source>
</evidence>
<evidence type="ECO:0000313" key="1">
    <source>
        <dbReference type="EMBL" id="BBC33940.1"/>
    </source>
</evidence>
<reference evidence="1 2" key="2">
    <citation type="journal article" date="2023" name="ChemBioChem">
        <title>Acyltransferase Domain Exchange between Two Independent Type I Polyketide Synthases in the Same Producer Strain of Macrolide Antibiotics.</title>
        <authorList>
            <person name="Kudo F."/>
            <person name="Kishikawa K."/>
            <person name="Tsuboi K."/>
            <person name="Kido T."/>
            <person name="Usui T."/>
            <person name="Hashimoto J."/>
            <person name="Shin-Ya K."/>
            <person name="Miyanaga A."/>
            <person name="Eguchi T."/>
        </authorList>
    </citation>
    <scope>NUCLEOTIDE SEQUENCE [LARGE SCALE GENOMIC DNA]</scope>
    <source>
        <strain evidence="1 2">A-8890</strain>
    </source>
</reference>
<accession>A0ABM7FC99</accession>
<dbReference type="Proteomes" id="UP001321542">
    <property type="component" value="Chromosome"/>
</dbReference>